<organism evidence="1">
    <name type="scientific">marine metagenome</name>
    <dbReference type="NCBI Taxonomy" id="408172"/>
    <lineage>
        <taxon>unclassified sequences</taxon>
        <taxon>metagenomes</taxon>
        <taxon>ecological metagenomes</taxon>
    </lineage>
</organism>
<protein>
    <submittedName>
        <fullName evidence="1">Uncharacterized protein</fullName>
    </submittedName>
</protein>
<accession>A0A383BV18</accession>
<dbReference type="AlphaFoldDB" id="A0A383BV18"/>
<name>A0A383BV18_9ZZZZ</name>
<dbReference type="EMBL" id="UINC01203455">
    <property type="protein sequence ID" value="SVE23719.1"/>
    <property type="molecule type" value="Genomic_DNA"/>
</dbReference>
<reference evidence="1" key="1">
    <citation type="submission" date="2018-05" db="EMBL/GenBank/DDBJ databases">
        <authorList>
            <person name="Lanie J.A."/>
            <person name="Ng W.-L."/>
            <person name="Kazmierczak K.M."/>
            <person name="Andrzejewski T.M."/>
            <person name="Davidsen T.M."/>
            <person name="Wayne K.J."/>
            <person name="Tettelin H."/>
            <person name="Glass J.I."/>
            <person name="Rusch D."/>
            <person name="Podicherti R."/>
            <person name="Tsui H.-C.T."/>
            <person name="Winkler M.E."/>
        </authorList>
    </citation>
    <scope>NUCLEOTIDE SEQUENCE</scope>
</reference>
<evidence type="ECO:0000313" key="1">
    <source>
        <dbReference type="EMBL" id="SVE23719.1"/>
    </source>
</evidence>
<proteinExistence type="predicted"/>
<gene>
    <name evidence="1" type="ORF">METZ01_LOCUS476573</name>
</gene>
<sequence length="34" mass="4018">MGENIKNKKASFYFVEQTAKEKNKCKIIENITLR</sequence>